<dbReference type="Proteomes" id="UP001597151">
    <property type="component" value="Unassembled WGS sequence"/>
</dbReference>
<reference evidence="3" key="1">
    <citation type="journal article" date="2019" name="Int. J. Syst. Evol. Microbiol.">
        <title>The Global Catalogue of Microorganisms (GCM) 10K type strain sequencing project: providing services to taxonomists for standard genome sequencing and annotation.</title>
        <authorList>
            <consortium name="The Broad Institute Genomics Platform"/>
            <consortium name="The Broad Institute Genome Sequencing Center for Infectious Disease"/>
            <person name="Wu L."/>
            <person name="Ma J."/>
        </authorList>
    </citation>
    <scope>NUCLEOTIDE SEQUENCE [LARGE SCALE GENOMIC DNA]</scope>
    <source>
        <strain evidence="3">CCUG 55328</strain>
    </source>
</reference>
<proteinExistence type="predicted"/>
<evidence type="ECO:0000256" key="1">
    <source>
        <dbReference type="SAM" id="SignalP"/>
    </source>
</evidence>
<feature type="chain" id="PRO_5045929391" evidence="1">
    <location>
        <begin position="25"/>
        <end position="174"/>
    </location>
</feature>
<evidence type="ECO:0000313" key="2">
    <source>
        <dbReference type="EMBL" id="MFD1193712.1"/>
    </source>
</evidence>
<accession>A0ABW3TB11</accession>
<dbReference type="EMBL" id="JBHTKR010000001">
    <property type="protein sequence ID" value="MFD1193712.1"/>
    <property type="molecule type" value="Genomic_DNA"/>
</dbReference>
<feature type="signal peptide" evidence="1">
    <location>
        <begin position="1"/>
        <end position="24"/>
    </location>
</feature>
<comment type="caution">
    <text evidence="2">The sequence shown here is derived from an EMBL/GenBank/DDBJ whole genome shotgun (WGS) entry which is preliminary data.</text>
</comment>
<organism evidence="2 3">
    <name type="scientific">Seohaeicola saemankumensis</name>
    <dbReference type="NCBI Taxonomy" id="481181"/>
    <lineage>
        <taxon>Bacteria</taxon>
        <taxon>Pseudomonadati</taxon>
        <taxon>Pseudomonadota</taxon>
        <taxon>Alphaproteobacteria</taxon>
        <taxon>Rhodobacterales</taxon>
        <taxon>Roseobacteraceae</taxon>
        <taxon>Seohaeicola</taxon>
    </lineage>
</organism>
<keyword evidence="1" id="KW-0732">Signal</keyword>
<gene>
    <name evidence="2" type="ORF">ACFQ3C_03390</name>
</gene>
<name>A0ABW3TB11_9RHOB</name>
<dbReference type="RefSeq" id="WP_380789012.1">
    <property type="nucleotide sequence ID" value="NZ_JBHTKR010000001.1"/>
</dbReference>
<protein>
    <submittedName>
        <fullName evidence="2">Disulfide bond formation protein DsbA</fullName>
    </submittedName>
</protein>
<keyword evidence="3" id="KW-1185">Reference proteome</keyword>
<sequence>MFTSTQWVRAVICCACLSSGLTLRADPALFTPQERAALGAEIRKLLLDEPDLVARALAPPSPYQAAVDDDMARLERLGPRLFDPAQDGFGPVTAQRRIALFTDEDCTDCDQALADLRAMAAVHDLRVTLFSLSDPDAAALAADLELSDMPAYVLPQMMLQGHIPPVVLDRYLTR</sequence>
<evidence type="ECO:0000313" key="3">
    <source>
        <dbReference type="Proteomes" id="UP001597151"/>
    </source>
</evidence>